<comment type="caution">
    <text evidence="1">The sequence shown here is derived from an EMBL/GenBank/DDBJ whole genome shotgun (WGS) entry which is preliminary data.</text>
</comment>
<sequence>MTASPRTLIAALLDDYLEEEEMHRMCPKKSSDFSRIYSLWDSLERVLICHKNPLDVKIITFERVGSAITTTYEHSH</sequence>
<name>A0A8X6GRM8_TRICU</name>
<reference evidence="1" key="1">
    <citation type="submission" date="2020-07" db="EMBL/GenBank/DDBJ databases">
        <title>Multicomponent nature underlies the extraordinary mechanical properties of spider dragline silk.</title>
        <authorList>
            <person name="Kono N."/>
            <person name="Nakamura H."/>
            <person name="Mori M."/>
            <person name="Yoshida Y."/>
            <person name="Ohtoshi R."/>
            <person name="Malay A.D."/>
            <person name="Moran D.A.P."/>
            <person name="Tomita M."/>
            <person name="Numata K."/>
            <person name="Arakawa K."/>
        </authorList>
    </citation>
    <scope>NUCLEOTIDE SEQUENCE</scope>
</reference>
<evidence type="ECO:0000313" key="1">
    <source>
        <dbReference type="EMBL" id="GFR09707.1"/>
    </source>
</evidence>
<dbReference type="AlphaFoldDB" id="A0A8X6GRM8"/>
<organism evidence="1 2">
    <name type="scientific">Trichonephila clavata</name>
    <name type="common">Joro spider</name>
    <name type="synonym">Nephila clavata</name>
    <dbReference type="NCBI Taxonomy" id="2740835"/>
    <lineage>
        <taxon>Eukaryota</taxon>
        <taxon>Metazoa</taxon>
        <taxon>Ecdysozoa</taxon>
        <taxon>Arthropoda</taxon>
        <taxon>Chelicerata</taxon>
        <taxon>Arachnida</taxon>
        <taxon>Araneae</taxon>
        <taxon>Araneomorphae</taxon>
        <taxon>Entelegynae</taxon>
        <taxon>Araneoidea</taxon>
        <taxon>Nephilidae</taxon>
        <taxon>Trichonephila</taxon>
    </lineage>
</organism>
<keyword evidence="2" id="KW-1185">Reference proteome</keyword>
<proteinExistence type="predicted"/>
<dbReference type="Proteomes" id="UP000887116">
    <property type="component" value="Unassembled WGS sequence"/>
</dbReference>
<gene>
    <name evidence="1" type="ORF">TNCT_237661</name>
</gene>
<protein>
    <submittedName>
        <fullName evidence="1">Uncharacterized protein</fullName>
    </submittedName>
</protein>
<dbReference type="EMBL" id="BMAO01036306">
    <property type="protein sequence ID" value="GFR09707.1"/>
    <property type="molecule type" value="Genomic_DNA"/>
</dbReference>
<accession>A0A8X6GRM8</accession>
<evidence type="ECO:0000313" key="2">
    <source>
        <dbReference type="Proteomes" id="UP000887116"/>
    </source>
</evidence>